<feature type="domain" description="GCVT N-terminal" evidence="3">
    <location>
        <begin position="459"/>
        <end position="726"/>
    </location>
</feature>
<evidence type="ECO:0000259" key="2">
    <source>
        <dbReference type="Pfam" id="PF01266"/>
    </source>
</evidence>
<evidence type="ECO:0000256" key="1">
    <source>
        <dbReference type="ARBA" id="ARBA00008609"/>
    </source>
</evidence>
<dbReference type="InterPro" id="IPR032503">
    <property type="entry name" value="FAO_M"/>
</dbReference>
<dbReference type="SUPFAM" id="SSF103025">
    <property type="entry name" value="Folate-binding domain"/>
    <property type="match status" value="1"/>
</dbReference>
<comment type="caution">
    <text evidence="6">The sequence shown here is derived from an EMBL/GenBank/DDBJ whole genome shotgun (WGS) entry which is preliminary data.</text>
</comment>
<dbReference type="EMBL" id="JARQZJ010000125">
    <property type="protein sequence ID" value="KAK9890381.1"/>
    <property type="molecule type" value="Genomic_DNA"/>
</dbReference>
<evidence type="ECO:0000259" key="5">
    <source>
        <dbReference type="Pfam" id="PF16350"/>
    </source>
</evidence>
<dbReference type="Pfam" id="PF08669">
    <property type="entry name" value="GCV_T_C"/>
    <property type="match status" value="1"/>
</dbReference>
<evidence type="ECO:0008006" key="8">
    <source>
        <dbReference type="Google" id="ProtNLM"/>
    </source>
</evidence>
<dbReference type="Gene3D" id="3.50.50.60">
    <property type="entry name" value="FAD/NAD(P)-binding domain"/>
    <property type="match status" value="1"/>
</dbReference>
<dbReference type="SUPFAM" id="SSF51905">
    <property type="entry name" value="FAD/NAD(P)-binding domain"/>
    <property type="match status" value="1"/>
</dbReference>
<dbReference type="Gene3D" id="3.30.9.10">
    <property type="entry name" value="D-Amino Acid Oxidase, subunit A, domain 2"/>
    <property type="match status" value="1"/>
</dbReference>
<reference evidence="6 7" key="1">
    <citation type="submission" date="2023-03" db="EMBL/GenBank/DDBJ databases">
        <title>Genome insight into feeding habits of ladybird beetles.</title>
        <authorList>
            <person name="Li H.-S."/>
            <person name="Huang Y.-H."/>
            <person name="Pang H."/>
        </authorList>
    </citation>
    <scope>NUCLEOTIDE SEQUENCE [LARGE SCALE GENOMIC DNA]</scope>
    <source>
        <strain evidence="6">SYSU_2023b</strain>
        <tissue evidence="6">Whole body</tissue>
    </source>
</reference>
<dbReference type="InterPro" id="IPR013977">
    <property type="entry name" value="GcvT_C"/>
</dbReference>
<feature type="domain" description="FAD dependent oxidoreductase central" evidence="5">
    <location>
        <begin position="401"/>
        <end position="457"/>
    </location>
</feature>
<dbReference type="PANTHER" id="PTHR13847">
    <property type="entry name" value="SARCOSINE DEHYDROGENASE-RELATED"/>
    <property type="match status" value="1"/>
</dbReference>
<evidence type="ECO:0000259" key="3">
    <source>
        <dbReference type="Pfam" id="PF01571"/>
    </source>
</evidence>
<proteinExistence type="inferred from homology"/>
<dbReference type="Gene3D" id="3.30.70.1400">
    <property type="entry name" value="Aminomethyltransferase beta-barrel domains"/>
    <property type="match status" value="1"/>
</dbReference>
<dbReference type="Pfam" id="PF01571">
    <property type="entry name" value="GCV_T"/>
    <property type="match status" value="1"/>
</dbReference>
<name>A0AAW1V3W9_9CUCU</name>
<sequence length="863" mass="98153">MYSLKLRIDVRKRILPIYNNIYSFEKESRCTFSNFPTQARVVIAGAGIVANSVAHHLARNGWTDVIVLEQKKIGSGTSRFGSGTLGLFKPIAHRNLIWYSIKLYKQLEEMGYDIGLKQCGSIYAAQTKDRLLALRRRMAYNIPSGLKCELLDKKELEKLHPFLHVDDLEGAVWVPEDCVADPKSVCNVLALLAQQAGVKYIENTTVDNVLTKNRAVSEVKTSLGNIKCQYFVNCAGMWARDLGLRSSPQVHIPAYPASHFYATTGSLQEFVEEMTPIVRDYDSNTYIREYNGAFMVGWFENGAQPAFKDHKAIPIDWINHLKIDMEKLGPLWNCAKQRIPALSQCYEPEYVNSPDNFTPDGRWILGEAAEVANYFVACGLNGNSLQGAGGIGKAVAEWIIEGEPTQDLLPFNVQRFLNIHNSRPYLKQRLMEVVGRHYAILYPHQCEYKHSRNLRCSPLYSVLEDHGAVFGTKMAYERALYFDSTYKKDQKKPQMPPGTFYKPKFFDFMKEEYTACREGANGLDSLNYLQILCSNDMDISLGSIVRTGMQNDRGGYENDCMIVRQTDQDYFVVSPTSQQTRIYEWMNRHLPPKSSIVLNDVTSMYTVINVVGPKAPDLLNELSNSNMNLPPFCYKKVNIGYASDVMVMSFTHTGEAGYCLYVPSEYALHVYFQLMEVGLDYGVRNVGTLTQRFMRIERFIPFWAEELTSFTTPFEAGNGYIVRLDKKENFIGKLALQKQKENGVYKQLVMFHLENLDPELDIWPWGGEPIYRDKKFVGTVTSAGYAFSSDKLICIGFIRRSESGDRLPLTTDYIINKEALYEIDIAGQRFLATPYLHAPALPQKNKNANYRPTVIRYTSDIST</sequence>
<feature type="domain" description="Aminomethyltransferase C-terminal" evidence="4">
    <location>
        <begin position="746"/>
        <end position="833"/>
    </location>
</feature>
<dbReference type="GO" id="GO:0005759">
    <property type="term" value="C:mitochondrial matrix"/>
    <property type="evidence" value="ECO:0007669"/>
    <property type="project" value="TreeGrafter"/>
</dbReference>
<gene>
    <name evidence="6" type="ORF">WA026_010473</name>
</gene>
<protein>
    <recommendedName>
        <fullName evidence="8">Pyruvate dehydrogenase phosphatase regulatory subunit, mitochondrial</fullName>
    </recommendedName>
</protein>
<dbReference type="PANTHER" id="PTHR13847:SF193">
    <property type="entry name" value="PYRUVATE DEHYDROGENASE PHOSPHATASE REGULATORY SUBUNIT, MITOCHONDRIAL"/>
    <property type="match status" value="1"/>
</dbReference>
<dbReference type="InterPro" id="IPR029043">
    <property type="entry name" value="GcvT/YgfZ_C"/>
</dbReference>
<keyword evidence="7" id="KW-1185">Reference proteome</keyword>
<dbReference type="SUPFAM" id="SSF54373">
    <property type="entry name" value="FAD-linked reductases, C-terminal domain"/>
    <property type="match status" value="1"/>
</dbReference>
<dbReference type="FunFam" id="3.30.70.1400:FF:000003">
    <property type="entry name" value="Pyruvate dehydrogenase phosphatase regulatory subunit"/>
    <property type="match status" value="1"/>
</dbReference>
<evidence type="ECO:0000313" key="7">
    <source>
        <dbReference type="Proteomes" id="UP001431783"/>
    </source>
</evidence>
<evidence type="ECO:0000259" key="4">
    <source>
        <dbReference type="Pfam" id="PF08669"/>
    </source>
</evidence>
<dbReference type="SUPFAM" id="SSF101790">
    <property type="entry name" value="Aminomethyltransferase beta-barrel domain"/>
    <property type="match status" value="1"/>
</dbReference>
<dbReference type="Gene3D" id="2.40.30.110">
    <property type="entry name" value="Aminomethyltransferase beta-barrel domains"/>
    <property type="match status" value="1"/>
</dbReference>
<organism evidence="6 7">
    <name type="scientific">Henosepilachna vigintioctopunctata</name>
    <dbReference type="NCBI Taxonomy" id="420089"/>
    <lineage>
        <taxon>Eukaryota</taxon>
        <taxon>Metazoa</taxon>
        <taxon>Ecdysozoa</taxon>
        <taxon>Arthropoda</taxon>
        <taxon>Hexapoda</taxon>
        <taxon>Insecta</taxon>
        <taxon>Pterygota</taxon>
        <taxon>Neoptera</taxon>
        <taxon>Endopterygota</taxon>
        <taxon>Coleoptera</taxon>
        <taxon>Polyphaga</taxon>
        <taxon>Cucujiformia</taxon>
        <taxon>Coccinelloidea</taxon>
        <taxon>Coccinellidae</taxon>
        <taxon>Epilachninae</taxon>
        <taxon>Epilachnini</taxon>
        <taxon>Henosepilachna</taxon>
    </lineage>
</organism>
<comment type="similarity">
    <text evidence="1">Belongs to the GcvT family.</text>
</comment>
<dbReference type="Gene3D" id="3.30.1360.120">
    <property type="entry name" value="Probable tRNA modification gtpase trme, domain 1"/>
    <property type="match status" value="1"/>
</dbReference>
<dbReference type="InterPro" id="IPR006222">
    <property type="entry name" value="GCVT_N"/>
</dbReference>
<dbReference type="InterPro" id="IPR027266">
    <property type="entry name" value="TrmE/GcvT-like"/>
</dbReference>
<dbReference type="AlphaFoldDB" id="A0AAW1V3W9"/>
<dbReference type="Pfam" id="PF16350">
    <property type="entry name" value="FAO_M"/>
    <property type="match status" value="1"/>
</dbReference>
<dbReference type="InterPro" id="IPR006076">
    <property type="entry name" value="FAD-dep_OxRdtase"/>
</dbReference>
<accession>A0AAW1V3W9</accession>
<evidence type="ECO:0000313" key="6">
    <source>
        <dbReference type="EMBL" id="KAK9890381.1"/>
    </source>
</evidence>
<dbReference type="Proteomes" id="UP001431783">
    <property type="component" value="Unassembled WGS sequence"/>
</dbReference>
<feature type="domain" description="FAD dependent oxidoreductase" evidence="2">
    <location>
        <begin position="40"/>
        <end position="398"/>
    </location>
</feature>
<dbReference type="Pfam" id="PF01266">
    <property type="entry name" value="DAO"/>
    <property type="match status" value="1"/>
</dbReference>
<dbReference type="InterPro" id="IPR036188">
    <property type="entry name" value="FAD/NAD-bd_sf"/>
</dbReference>